<dbReference type="GO" id="GO:0009450">
    <property type="term" value="P:gamma-aminobutyric acid catabolic process"/>
    <property type="evidence" value="ECO:0007669"/>
    <property type="project" value="TreeGrafter"/>
</dbReference>
<dbReference type="SUPFAM" id="SSF53720">
    <property type="entry name" value="ALDH-like"/>
    <property type="match status" value="1"/>
</dbReference>
<dbReference type="RefSeq" id="WP_052064672.1">
    <property type="nucleotide sequence ID" value="NZ_JQSG02000006.1"/>
</dbReference>
<protein>
    <submittedName>
        <fullName evidence="6">NAD-dependent succinate-semialdehyde dehydrogenase</fullName>
    </submittedName>
</protein>
<proteinExistence type="inferred from homology"/>
<dbReference type="InterPro" id="IPR050740">
    <property type="entry name" value="Aldehyde_DH_Superfamily"/>
</dbReference>
<evidence type="ECO:0000259" key="5">
    <source>
        <dbReference type="Pfam" id="PF00171"/>
    </source>
</evidence>
<gene>
    <name evidence="6" type="ORF">Thpro_022690</name>
</gene>
<dbReference type="STRING" id="160660.BJI67_03375"/>
<sequence length="491" mass="52420">MAEAAINREFDTRLADPELWNERDWVAGEWVAEGGRIPVVDPATGKTLGHVPAAGPATMRRAIDAAAAALPAWAALTPDERAERLLAWYEGMRGHREDLARIMTLEEGKPLAEARGEIDYAASFVRWFADEGRRASGETIPSHLPGRRLSTVRRPVGVTAAITPWNFPSAMVTRKAAAALAAGCPMIVRPASETPFSALALARLAERAGIPGGVFQVVTGDGRTLAAELMRDVRVRALSFTGSTEVGKALIRQSADTVKRLTLELGGNAPFVVFDDVDLDAAVAGALAAKFQTSGEDCLAANRILVQRPLYARFLERFAAATARLRVGHGLAEDTEIGPLIDERAVAKAAAHVADARRLGARVLAGGEALGGHFYAPTVLADVTPEMAVFREETFSPVAAVMPFDDEAEAIRLANDTEYGLVAYCYTRDLARAARVGDALDYGMLAVNCVKLTGPPIPFGGVKQSGQGREGSRHGLDEYSEIHYTCLALPA</sequence>
<dbReference type="EMBL" id="JQSG02000006">
    <property type="protein sequence ID" value="OBS08440.1"/>
    <property type="molecule type" value="Genomic_DNA"/>
</dbReference>
<name>A0A1A6C1L7_9GAMM</name>
<evidence type="ECO:0000313" key="6">
    <source>
        <dbReference type="EMBL" id="OBS08440.1"/>
    </source>
</evidence>
<dbReference type="OrthoDB" id="9812625at2"/>
<dbReference type="CDD" id="cd07103">
    <property type="entry name" value="ALDH_F5_SSADH_GabD"/>
    <property type="match status" value="1"/>
</dbReference>
<comment type="caution">
    <text evidence="6">The sequence shown here is derived from an EMBL/GenBank/DDBJ whole genome shotgun (WGS) entry which is preliminary data.</text>
</comment>
<organism evidence="6 7">
    <name type="scientific">Acidihalobacter prosperus</name>
    <dbReference type="NCBI Taxonomy" id="160660"/>
    <lineage>
        <taxon>Bacteria</taxon>
        <taxon>Pseudomonadati</taxon>
        <taxon>Pseudomonadota</taxon>
        <taxon>Gammaproteobacteria</taxon>
        <taxon>Chromatiales</taxon>
        <taxon>Ectothiorhodospiraceae</taxon>
        <taxon>Acidihalobacter</taxon>
    </lineage>
</organism>
<evidence type="ECO:0000256" key="4">
    <source>
        <dbReference type="RuleBase" id="RU003345"/>
    </source>
</evidence>
<dbReference type="AlphaFoldDB" id="A0A1A6C1L7"/>
<accession>A0A1A6C1L7</accession>
<dbReference type="InterPro" id="IPR016160">
    <property type="entry name" value="Ald_DH_CS_CYS"/>
</dbReference>
<dbReference type="InterPro" id="IPR029510">
    <property type="entry name" value="Ald_DH_CS_GLU"/>
</dbReference>
<evidence type="ECO:0000256" key="2">
    <source>
        <dbReference type="ARBA" id="ARBA00023002"/>
    </source>
</evidence>
<dbReference type="InterPro" id="IPR016161">
    <property type="entry name" value="Ald_DH/histidinol_DH"/>
</dbReference>
<dbReference type="InterPro" id="IPR015590">
    <property type="entry name" value="Aldehyde_DH_dom"/>
</dbReference>
<dbReference type="FunFam" id="3.40.309.10:FF:000004">
    <property type="entry name" value="Succinate-semialdehyde dehydrogenase I"/>
    <property type="match status" value="1"/>
</dbReference>
<dbReference type="Gene3D" id="3.40.605.10">
    <property type="entry name" value="Aldehyde Dehydrogenase, Chain A, domain 1"/>
    <property type="match status" value="1"/>
</dbReference>
<dbReference type="Proteomes" id="UP000029273">
    <property type="component" value="Unassembled WGS sequence"/>
</dbReference>
<dbReference type="PANTHER" id="PTHR43353:SF5">
    <property type="entry name" value="SUCCINATE-SEMIALDEHYDE DEHYDROGENASE, MITOCHONDRIAL"/>
    <property type="match status" value="1"/>
</dbReference>
<dbReference type="InterPro" id="IPR016163">
    <property type="entry name" value="Ald_DH_C"/>
</dbReference>
<dbReference type="FunFam" id="3.40.605.10:FF:000005">
    <property type="entry name" value="Succinate-semialdehyde dehydrogenase I"/>
    <property type="match status" value="1"/>
</dbReference>
<dbReference type="PROSITE" id="PS00070">
    <property type="entry name" value="ALDEHYDE_DEHYDR_CYS"/>
    <property type="match status" value="1"/>
</dbReference>
<reference evidence="6 7" key="1">
    <citation type="journal article" date="2014" name="Genome Announc.">
        <title>Draft Genome Sequence of the Iron-Oxidizing, Acidophilic, and Halotolerant 'Thiobacillus prosperus' Type Strain DSM 5130.</title>
        <authorList>
            <person name="Ossandon F.J."/>
            <person name="Cardenas J.P."/>
            <person name="Corbett M."/>
            <person name="Quatrini R."/>
            <person name="Holmes D.S."/>
            <person name="Watkin E."/>
        </authorList>
    </citation>
    <scope>NUCLEOTIDE SEQUENCE [LARGE SCALE GENOMIC DNA]</scope>
    <source>
        <strain evidence="6 7">DSM 5130</strain>
    </source>
</reference>
<dbReference type="PANTHER" id="PTHR43353">
    <property type="entry name" value="SUCCINATE-SEMIALDEHYDE DEHYDROGENASE, MITOCHONDRIAL"/>
    <property type="match status" value="1"/>
</dbReference>
<feature type="active site" evidence="3">
    <location>
        <position position="264"/>
    </location>
</feature>
<comment type="similarity">
    <text evidence="1 4">Belongs to the aldehyde dehydrogenase family.</text>
</comment>
<keyword evidence="7" id="KW-1185">Reference proteome</keyword>
<evidence type="ECO:0000313" key="7">
    <source>
        <dbReference type="Proteomes" id="UP000029273"/>
    </source>
</evidence>
<dbReference type="GO" id="GO:0004777">
    <property type="term" value="F:succinate-semialdehyde dehydrogenase (NAD+) activity"/>
    <property type="evidence" value="ECO:0007669"/>
    <property type="project" value="TreeGrafter"/>
</dbReference>
<dbReference type="InterPro" id="IPR016162">
    <property type="entry name" value="Ald_DH_N"/>
</dbReference>
<dbReference type="Gene3D" id="3.40.309.10">
    <property type="entry name" value="Aldehyde Dehydrogenase, Chain A, domain 2"/>
    <property type="match status" value="1"/>
</dbReference>
<dbReference type="Pfam" id="PF00171">
    <property type="entry name" value="Aldedh"/>
    <property type="match status" value="1"/>
</dbReference>
<dbReference type="PROSITE" id="PS00687">
    <property type="entry name" value="ALDEHYDE_DEHYDR_GLU"/>
    <property type="match status" value="1"/>
</dbReference>
<feature type="domain" description="Aldehyde dehydrogenase" evidence="5">
    <location>
        <begin position="30"/>
        <end position="483"/>
    </location>
</feature>
<keyword evidence="2 4" id="KW-0560">Oxidoreductase</keyword>
<evidence type="ECO:0000256" key="1">
    <source>
        <dbReference type="ARBA" id="ARBA00009986"/>
    </source>
</evidence>
<evidence type="ECO:0000256" key="3">
    <source>
        <dbReference type="PROSITE-ProRule" id="PRU10007"/>
    </source>
</evidence>